<proteinExistence type="predicted"/>
<accession>A0A6U3SFZ4</accession>
<organism evidence="1">
    <name type="scientific">Ditylum brightwellii</name>
    <dbReference type="NCBI Taxonomy" id="49249"/>
    <lineage>
        <taxon>Eukaryota</taxon>
        <taxon>Sar</taxon>
        <taxon>Stramenopiles</taxon>
        <taxon>Ochrophyta</taxon>
        <taxon>Bacillariophyta</taxon>
        <taxon>Mediophyceae</taxon>
        <taxon>Lithodesmiophycidae</taxon>
        <taxon>Lithodesmiales</taxon>
        <taxon>Lithodesmiaceae</taxon>
        <taxon>Ditylum</taxon>
    </lineage>
</organism>
<dbReference type="EMBL" id="HBGN01027815">
    <property type="protein sequence ID" value="CAD9343682.1"/>
    <property type="molecule type" value="Transcribed_RNA"/>
</dbReference>
<protein>
    <submittedName>
        <fullName evidence="1">Uncharacterized protein</fullName>
    </submittedName>
</protein>
<gene>
    <name evidence="1" type="ORF">DBRI1063_LOCUS17959</name>
</gene>
<reference evidence="1" key="1">
    <citation type="submission" date="2021-01" db="EMBL/GenBank/DDBJ databases">
        <authorList>
            <person name="Corre E."/>
            <person name="Pelletier E."/>
            <person name="Niang G."/>
            <person name="Scheremetjew M."/>
            <person name="Finn R."/>
            <person name="Kale V."/>
            <person name="Holt S."/>
            <person name="Cochrane G."/>
            <person name="Meng A."/>
            <person name="Brown T."/>
            <person name="Cohen L."/>
        </authorList>
    </citation>
    <scope>NUCLEOTIDE SEQUENCE</scope>
    <source>
        <strain evidence="1">Pop2</strain>
    </source>
</reference>
<sequence>MLKKRQLFIMNMGFSNVNSLSKSIHPLDYESESTQKTSQSNSFSACDDCCEKRSVSFGTISMRKFERVLGDHPCVSSGAPIALGWRFNQYDGIPLDEYEIARGFTREKEHFRIPRDTRVKILLEQTDVTLRELKDAELRTADARENMRKSIKALRRPGSQALEEIKETARRQFGCIARRRNIC</sequence>
<evidence type="ECO:0000313" key="1">
    <source>
        <dbReference type="EMBL" id="CAD9343682.1"/>
    </source>
</evidence>
<name>A0A6U3SFZ4_9STRA</name>
<dbReference type="AlphaFoldDB" id="A0A6U3SFZ4"/>